<proteinExistence type="predicted"/>
<name>A0A1R3GQ38_COCAP</name>
<accession>A0A1R3GQ38</accession>
<dbReference type="OrthoDB" id="848707at2759"/>
<dbReference type="Gramene" id="OMO60181">
    <property type="protein sequence ID" value="OMO60181"/>
    <property type="gene ID" value="CCACVL1_24340"/>
</dbReference>
<organism evidence="1 2">
    <name type="scientific">Corchorus capsularis</name>
    <name type="common">Jute</name>
    <dbReference type="NCBI Taxonomy" id="210143"/>
    <lineage>
        <taxon>Eukaryota</taxon>
        <taxon>Viridiplantae</taxon>
        <taxon>Streptophyta</taxon>
        <taxon>Embryophyta</taxon>
        <taxon>Tracheophyta</taxon>
        <taxon>Spermatophyta</taxon>
        <taxon>Magnoliopsida</taxon>
        <taxon>eudicotyledons</taxon>
        <taxon>Gunneridae</taxon>
        <taxon>Pentapetalae</taxon>
        <taxon>rosids</taxon>
        <taxon>malvids</taxon>
        <taxon>Malvales</taxon>
        <taxon>Malvaceae</taxon>
        <taxon>Grewioideae</taxon>
        <taxon>Apeibeae</taxon>
        <taxon>Corchorus</taxon>
    </lineage>
</organism>
<dbReference type="Proteomes" id="UP000188268">
    <property type="component" value="Unassembled WGS sequence"/>
</dbReference>
<reference evidence="1 2" key="1">
    <citation type="submission" date="2013-09" db="EMBL/GenBank/DDBJ databases">
        <title>Corchorus capsularis genome sequencing.</title>
        <authorList>
            <person name="Alam M."/>
            <person name="Haque M.S."/>
            <person name="Islam M.S."/>
            <person name="Emdad E.M."/>
            <person name="Islam M.M."/>
            <person name="Ahmed B."/>
            <person name="Halim A."/>
            <person name="Hossen Q.M.M."/>
            <person name="Hossain M.Z."/>
            <person name="Ahmed R."/>
            <person name="Khan M.M."/>
            <person name="Islam R."/>
            <person name="Rashid M.M."/>
            <person name="Khan S.A."/>
            <person name="Rahman M.S."/>
            <person name="Alam M."/>
        </authorList>
    </citation>
    <scope>NUCLEOTIDE SEQUENCE [LARGE SCALE GENOMIC DNA]</scope>
    <source>
        <strain evidence="2">cv. CVL-1</strain>
        <tissue evidence="1">Whole seedling</tissue>
    </source>
</reference>
<gene>
    <name evidence="1" type="ORF">CCACVL1_24340</name>
</gene>
<dbReference type="AlphaFoldDB" id="A0A1R3GQ38"/>
<evidence type="ECO:0000313" key="2">
    <source>
        <dbReference type="Proteomes" id="UP000188268"/>
    </source>
</evidence>
<protein>
    <submittedName>
        <fullName evidence="1">Uncharacterized protein</fullName>
    </submittedName>
</protein>
<comment type="caution">
    <text evidence="1">The sequence shown here is derived from an EMBL/GenBank/DDBJ whole genome shotgun (WGS) entry which is preliminary data.</text>
</comment>
<dbReference type="EMBL" id="AWWV01013746">
    <property type="protein sequence ID" value="OMO60181.1"/>
    <property type="molecule type" value="Genomic_DNA"/>
</dbReference>
<sequence>MNVPLVPLGMDELSVLVDQWHVDGTLRVNPNAKEPTEEEKCDPRFCQAHHYVNHFMNCQLLRKIVHRRIANDTLEVLVRLQAVNKDFEPRYNKNPSTNKIDVAIAALKGDKMESNARKLATKMPISAVDQTKIMHLFMECVDREKRGCRLPQPLLIQPFLSVSPPIFVDNECQEWYGARYHNSFIIEKVLPTNIDQELGVGPLFVNRGWESLLQVDGYYYPNLVKQFYANMDKEREGYSYTINTMVKETSQADSGLKTAELGFGLQRKVVDLGVSFPTSTHGLKTDI</sequence>
<keyword evidence="2" id="KW-1185">Reference proteome</keyword>
<evidence type="ECO:0000313" key="1">
    <source>
        <dbReference type="EMBL" id="OMO60181.1"/>
    </source>
</evidence>